<evidence type="ECO:0000313" key="3">
    <source>
        <dbReference type="Proteomes" id="UP000031977"/>
    </source>
</evidence>
<sequence length="243" mass="26546">MKLNCDLGESYGSWVIGMDDEVMPFVHMANIACGFHASDPDIMAKTIQSAIKHGVSIGAHPGYDDKKGFGRRSIPHTADELKHLVVYQVGAMVGMCQLFGQKIDYIKPHGALYNDMMSNENIYRAIVEGVAKAGFDVPLMILAKADNSLYQSIADEAGISLLFEAFADRAYTSEGTLAPRQTPGSVHHEPQLIINQVKQLIEKGTVTTVDGIELSLNADTVCVHGDNQESINTVQQLRKLIDQ</sequence>
<dbReference type="NCBIfam" id="NF003814">
    <property type="entry name" value="PRK05406.1-3"/>
    <property type="match status" value="1"/>
</dbReference>
<dbReference type="RefSeq" id="WP_041155528.1">
    <property type="nucleotide sequence ID" value="NZ_CBCRVP010000005.1"/>
</dbReference>
<dbReference type="STRING" id="50718.SU60_10930"/>
<dbReference type="OrthoDB" id="9773478at2"/>
<reference evidence="2 3" key="1">
    <citation type="submission" date="2015-01" db="EMBL/GenBank/DDBJ databases">
        <title>Draft genome of Vibrio mytili type strain CAIM 528.</title>
        <authorList>
            <person name="Gonzalez-Castillo A."/>
            <person name="Gomez-Gil B."/>
            <person name="Enciso-Ibarra J."/>
        </authorList>
    </citation>
    <scope>NUCLEOTIDE SEQUENCE [LARGE SCALE GENOMIC DNA]</scope>
    <source>
        <strain evidence="2 3">CAIM 528</strain>
    </source>
</reference>
<accession>A0A0C3HS12</accession>
<gene>
    <name evidence="2" type="ORF">SU60_10930</name>
</gene>
<evidence type="ECO:0000313" key="2">
    <source>
        <dbReference type="EMBL" id="KIN10981.1"/>
    </source>
</evidence>
<dbReference type="Proteomes" id="UP000031977">
    <property type="component" value="Unassembled WGS sequence"/>
</dbReference>
<dbReference type="PANTHER" id="PTHR30292:SF0">
    <property type="entry name" value="5-OXOPROLINASE SUBUNIT A"/>
    <property type="match status" value="1"/>
</dbReference>
<dbReference type="InterPro" id="IPR005501">
    <property type="entry name" value="LamB/YcsF/PxpA-like"/>
</dbReference>
<dbReference type="Pfam" id="PF03746">
    <property type="entry name" value="LamB_YcsF"/>
    <property type="match status" value="1"/>
</dbReference>
<dbReference type="InterPro" id="IPR011330">
    <property type="entry name" value="Glyco_hydro/deAcase_b/a-brl"/>
</dbReference>
<dbReference type="AlphaFoldDB" id="A0A0C3HS12"/>
<evidence type="ECO:0000256" key="1">
    <source>
        <dbReference type="ARBA" id="ARBA00022741"/>
    </source>
</evidence>
<name>A0A0C3HS12_9VIBR</name>
<keyword evidence="3" id="KW-1185">Reference proteome</keyword>
<dbReference type="GO" id="GO:0005975">
    <property type="term" value="P:carbohydrate metabolic process"/>
    <property type="evidence" value="ECO:0007669"/>
    <property type="project" value="InterPro"/>
</dbReference>
<comment type="caution">
    <text evidence="2">The sequence shown here is derived from an EMBL/GenBank/DDBJ whole genome shotgun (WGS) entry which is preliminary data.</text>
</comment>
<dbReference type="PANTHER" id="PTHR30292">
    <property type="entry name" value="UNCHARACTERIZED PROTEIN YBGL-RELATED"/>
    <property type="match status" value="1"/>
</dbReference>
<dbReference type="SUPFAM" id="SSF88713">
    <property type="entry name" value="Glycoside hydrolase/deacetylase"/>
    <property type="match status" value="1"/>
</dbReference>
<dbReference type="Gene3D" id="3.20.20.370">
    <property type="entry name" value="Glycoside hydrolase/deacetylase"/>
    <property type="match status" value="1"/>
</dbReference>
<dbReference type="EMBL" id="JXOK01000037">
    <property type="protein sequence ID" value="KIN10981.1"/>
    <property type="molecule type" value="Genomic_DNA"/>
</dbReference>
<keyword evidence="1" id="KW-0547">Nucleotide-binding</keyword>
<dbReference type="GO" id="GO:0005524">
    <property type="term" value="F:ATP binding"/>
    <property type="evidence" value="ECO:0007669"/>
    <property type="project" value="UniProtKB-KW"/>
</dbReference>
<dbReference type="CDD" id="cd10787">
    <property type="entry name" value="LamB_YcsF_like"/>
    <property type="match status" value="1"/>
</dbReference>
<proteinExistence type="predicted"/>
<protein>
    <submittedName>
        <fullName evidence="2">Uncharacterized protein</fullName>
    </submittedName>
</protein>
<organism evidence="2 3">
    <name type="scientific">Vibrio mytili</name>
    <dbReference type="NCBI Taxonomy" id="50718"/>
    <lineage>
        <taxon>Bacteria</taxon>
        <taxon>Pseudomonadati</taxon>
        <taxon>Pseudomonadota</taxon>
        <taxon>Gammaproteobacteria</taxon>
        <taxon>Vibrionales</taxon>
        <taxon>Vibrionaceae</taxon>
        <taxon>Vibrio</taxon>
    </lineage>
</organism>
<dbReference type="NCBIfam" id="NF003816">
    <property type="entry name" value="PRK05406.1-5"/>
    <property type="match status" value="1"/>
</dbReference>